<dbReference type="AlphaFoldDB" id="A0A6L5Y1H8"/>
<accession>A0A6L5Y1H8</accession>
<keyword evidence="3" id="KW-1185">Reference proteome</keyword>
<dbReference type="GO" id="GO:0003677">
    <property type="term" value="F:DNA binding"/>
    <property type="evidence" value="ECO:0007669"/>
    <property type="project" value="InterPro"/>
</dbReference>
<feature type="domain" description="Transposase IS801/IS1294" evidence="1">
    <location>
        <begin position="9"/>
        <end position="85"/>
    </location>
</feature>
<dbReference type="GO" id="GO:0006313">
    <property type="term" value="P:DNA transposition"/>
    <property type="evidence" value="ECO:0007669"/>
    <property type="project" value="InterPro"/>
</dbReference>
<evidence type="ECO:0000313" key="2">
    <source>
        <dbReference type="EMBL" id="MSS64759.1"/>
    </source>
</evidence>
<dbReference type="InterPro" id="IPR007069">
    <property type="entry name" value="Transposase_32"/>
</dbReference>
<evidence type="ECO:0000259" key="1">
    <source>
        <dbReference type="Pfam" id="PF04986"/>
    </source>
</evidence>
<name>A0A6L5Y1H8_9FIRM</name>
<protein>
    <recommendedName>
        <fullName evidence="1">Transposase IS801/IS1294 domain-containing protein</fullName>
    </recommendedName>
</protein>
<dbReference type="GO" id="GO:0004803">
    <property type="term" value="F:transposase activity"/>
    <property type="evidence" value="ECO:0007669"/>
    <property type="project" value="InterPro"/>
</dbReference>
<sequence>MPKKCNSNLGIKYIGRYLDKPVIATSRINFCNEDFVIFHYNGHKDNKLITETITALDFISCLIQHISEKHFKMILYYRIYSRYKKSYQYLRKSISKKSLSFISFNCW</sequence>
<dbReference type="EMBL" id="VUMT01000028">
    <property type="protein sequence ID" value="MSS64759.1"/>
    <property type="molecule type" value="Genomic_DNA"/>
</dbReference>
<organism evidence="2 3">
    <name type="scientific">Velocimicrobium porci</name>
    <dbReference type="NCBI Taxonomy" id="2606634"/>
    <lineage>
        <taxon>Bacteria</taxon>
        <taxon>Bacillati</taxon>
        <taxon>Bacillota</taxon>
        <taxon>Clostridia</taxon>
        <taxon>Lachnospirales</taxon>
        <taxon>Lachnospiraceae</taxon>
        <taxon>Velocimicrobium</taxon>
    </lineage>
</organism>
<dbReference type="Pfam" id="PF04986">
    <property type="entry name" value="Y2_Tnp"/>
    <property type="match status" value="1"/>
</dbReference>
<comment type="caution">
    <text evidence="2">The sequence shown here is derived from an EMBL/GenBank/DDBJ whole genome shotgun (WGS) entry which is preliminary data.</text>
</comment>
<proteinExistence type="predicted"/>
<gene>
    <name evidence="2" type="ORF">FYJ58_12890</name>
</gene>
<reference evidence="2 3" key="1">
    <citation type="submission" date="2019-08" db="EMBL/GenBank/DDBJ databases">
        <title>In-depth cultivation of the pig gut microbiome towards novel bacterial diversity and tailored functional studies.</title>
        <authorList>
            <person name="Wylensek D."/>
            <person name="Hitch T.C.A."/>
            <person name="Clavel T."/>
        </authorList>
    </citation>
    <scope>NUCLEOTIDE SEQUENCE [LARGE SCALE GENOMIC DNA]</scope>
    <source>
        <strain evidence="2 3">WCA-693-APC-MOT-I</strain>
    </source>
</reference>
<evidence type="ECO:0000313" key="3">
    <source>
        <dbReference type="Proteomes" id="UP000482209"/>
    </source>
</evidence>
<dbReference type="Proteomes" id="UP000482209">
    <property type="component" value="Unassembled WGS sequence"/>
</dbReference>